<dbReference type="Proteomes" id="UP001060164">
    <property type="component" value="Chromosome"/>
</dbReference>
<dbReference type="InterPro" id="IPR057336">
    <property type="entry name" value="GerAC_N"/>
</dbReference>
<evidence type="ECO:0000313" key="3">
    <source>
        <dbReference type="Proteomes" id="UP001060164"/>
    </source>
</evidence>
<organism evidence="2 3">
    <name type="scientific">Ruminococcus gauvreauii</name>
    <dbReference type="NCBI Taxonomy" id="438033"/>
    <lineage>
        <taxon>Bacteria</taxon>
        <taxon>Bacillati</taxon>
        <taxon>Bacillota</taxon>
        <taxon>Clostridia</taxon>
        <taxon>Eubacteriales</taxon>
        <taxon>Oscillospiraceae</taxon>
        <taxon>Ruminococcus</taxon>
    </lineage>
</organism>
<evidence type="ECO:0000313" key="2">
    <source>
        <dbReference type="EMBL" id="UWP60937.1"/>
    </source>
</evidence>
<dbReference type="PANTHER" id="PTHR35789:SF1">
    <property type="entry name" value="SPORE GERMINATION PROTEIN B3"/>
    <property type="match status" value="1"/>
</dbReference>
<dbReference type="InterPro" id="IPR008844">
    <property type="entry name" value="Spore_GerAC-like"/>
</dbReference>
<protein>
    <recommendedName>
        <fullName evidence="1">Spore germination protein N-terminal domain-containing protein</fullName>
    </recommendedName>
</protein>
<dbReference type="PANTHER" id="PTHR35789">
    <property type="entry name" value="SPORE GERMINATION PROTEIN B3"/>
    <property type="match status" value="1"/>
</dbReference>
<keyword evidence="3" id="KW-1185">Reference proteome</keyword>
<name>A0ABY5VKV8_9FIRM</name>
<accession>A0ABY5VKV8</accession>
<dbReference type="EMBL" id="CP102290">
    <property type="protein sequence ID" value="UWP60937.1"/>
    <property type="molecule type" value="Genomic_DNA"/>
</dbReference>
<dbReference type="Pfam" id="PF25198">
    <property type="entry name" value="Spore_GerAC_N"/>
    <property type="match status" value="1"/>
</dbReference>
<proteinExistence type="predicted"/>
<reference evidence="2" key="1">
    <citation type="journal article" date="2022" name="Cell">
        <title>Design, construction, and in vivo augmentation of a complex gut microbiome.</title>
        <authorList>
            <person name="Cheng A.G."/>
            <person name="Ho P.Y."/>
            <person name="Aranda-Diaz A."/>
            <person name="Jain S."/>
            <person name="Yu F.B."/>
            <person name="Meng X."/>
            <person name="Wang M."/>
            <person name="Iakiviak M."/>
            <person name="Nagashima K."/>
            <person name="Zhao A."/>
            <person name="Murugkar P."/>
            <person name="Patil A."/>
            <person name="Atabakhsh K."/>
            <person name="Weakley A."/>
            <person name="Yan J."/>
            <person name="Brumbaugh A.R."/>
            <person name="Higginbottom S."/>
            <person name="Dimas A."/>
            <person name="Shiver A.L."/>
            <person name="Deutschbauer A."/>
            <person name="Neff N."/>
            <person name="Sonnenburg J.L."/>
            <person name="Huang K.C."/>
            <person name="Fischbach M.A."/>
        </authorList>
    </citation>
    <scope>NUCLEOTIDE SEQUENCE</scope>
    <source>
        <strain evidence="2">DSM 19829</strain>
    </source>
</reference>
<feature type="domain" description="Spore germination protein N-terminal" evidence="1">
    <location>
        <begin position="23"/>
        <end position="195"/>
    </location>
</feature>
<sequence length="205" mass="23113">MRRFGCFAVLMILLWSMWGCGGVEPEKRAYPLVVSVDIQDGQCQVIYGMANLSFSTGQDKSGGDSGENGNTTLLFTGKNMQEILQMYNRTQESYLDLGHVQVFILGKNLASRPRDLDQVLQYLENQPILGDGANVFVSEDPKKIMELNGSRVESLGTYLTGIYENRPDDREDMMVTLQDVYREWHRGGSLTLPDLDVEEDFPEIV</sequence>
<gene>
    <name evidence="2" type="ORF">NQ502_07880</name>
</gene>
<dbReference type="RefSeq" id="WP_028527634.1">
    <property type="nucleotide sequence ID" value="NZ_CABLBR010000003.1"/>
</dbReference>
<evidence type="ECO:0000259" key="1">
    <source>
        <dbReference type="Pfam" id="PF25198"/>
    </source>
</evidence>